<dbReference type="SUPFAM" id="SSF100950">
    <property type="entry name" value="NagB/RpiA/CoA transferase-like"/>
    <property type="match status" value="1"/>
</dbReference>
<evidence type="ECO:0000256" key="7">
    <source>
        <dbReference type="ARBA" id="ARBA00044147"/>
    </source>
</evidence>
<dbReference type="PANTHER" id="PTHR10233">
    <property type="entry name" value="TRANSLATION INITIATION FACTOR EIF-2B"/>
    <property type="match status" value="1"/>
</dbReference>
<evidence type="ECO:0000256" key="9">
    <source>
        <dbReference type="ARBA" id="ARBA00046432"/>
    </source>
</evidence>
<evidence type="ECO:0000256" key="4">
    <source>
        <dbReference type="ARBA" id="ARBA00022540"/>
    </source>
</evidence>
<dbReference type="GO" id="GO:0003743">
    <property type="term" value="F:translation initiation factor activity"/>
    <property type="evidence" value="ECO:0007669"/>
    <property type="project" value="UniProtKB-KW"/>
</dbReference>
<dbReference type="InterPro" id="IPR037171">
    <property type="entry name" value="NagB/RpiA_transferase-like"/>
</dbReference>
<evidence type="ECO:0000256" key="6">
    <source>
        <dbReference type="ARBA" id="ARBA00043898"/>
    </source>
</evidence>
<feature type="coiled-coil region" evidence="11">
    <location>
        <begin position="281"/>
        <end position="308"/>
    </location>
</feature>
<dbReference type="GO" id="GO:0005829">
    <property type="term" value="C:cytosol"/>
    <property type="evidence" value="ECO:0007669"/>
    <property type="project" value="UniProtKB-SubCell"/>
</dbReference>
<comment type="function">
    <text evidence="6">Acts as a component of the translation initiation factor 2B (eIF2B) complex, which catalyzes the exchange of GDP for GTP on eukaryotic initiation factor 2 (eIF2) gamma subunit. Its guanine nucleotide exchange factor activity is repressed when bound to eIF2 complex phosphorylated on the alpha subunit, thereby limiting the amount of methionyl-initiator methionine tRNA available to the ribosome and consequently global translation is repressed.</text>
</comment>
<sequence length="560" mass="61476">GAGAELGPPEGVCPQAPELSREEKLQLRKEKKQQKKKKRSEKGPSAEPAELEPSLEPGQPRAAAHSASPSADGPSDGSKPAAGKSKAELRAERRAKQEAERAQKQARKAELSQAASAAKPRPSPTEPQSMVKRLPEHVQVDDPAAQRKLAKKLERQQVPLRQDYGTKVNLFSHLHQYSRKKPLTQQMSIPSTVIHPAVVRLGLQYSQGIINGSNARCIALLEVFKQLIRDYSTPPNEELSRDLVAKLKPHISFLNQCRPLSASMGNAIKFLKKEISCLPDTLREEEAKEKLQDTIDKYLREKIILAAEAISRSAFEKINDHDVILVYGCSSLVNRTLCDAHAKKGRAFRVVVVDSRPRLEGRETLRRLVRKGIHCTYVMINAISYVLPEVSKVLLGAHALLANGSVMSRVGTSQIALVSKAYNVPVLVCCETYKFCERVQTDSFVSNELGMASVPFLPPGTSSHSLLQQQCVLPGKGGEVLSFPLILQAATLSTDDPDDLIVLRKGQAQLGGWAENKSLRLLNLVYDVTPPDLVDLVITDLGMIPCTSVPVVLRVKNVDQ</sequence>
<protein>
    <recommendedName>
        <fullName evidence="7">Translation initiation factor eIF2B subunit delta</fullName>
    </recommendedName>
    <alternativeName>
        <fullName evidence="8">eIF2B GDP-GTP exchange factor subunit delta</fullName>
    </alternativeName>
</protein>
<comment type="similarity">
    <text evidence="2 10">Belongs to the eIF-2B alpha/beta/delta subunits family.</text>
</comment>
<dbReference type="Pfam" id="PF01008">
    <property type="entry name" value="IF-2B"/>
    <property type="match status" value="1"/>
</dbReference>
<evidence type="ECO:0000256" key="2">
    <source>
        <dbReference type="ARBA" id="ARBA00007251"/>
    </source>
</evidence>
<evidence type="ECO:0000256" key="12">
    <source>
        <dbReference type="SAM" id="MobiDB-lite"/>
    </source>
</evidence>
<feature type="region of interest" description="Disordered" evidence="12">
    <location>
        <begin position="1"/>
        <end position="140"/>
    </location>
</feature>
<comment type="subcellular location">
    <subcellularLocation>
        <location evidence="1">Cytoplasm</location>
        <location evidence="1">Cytosol</location>
    </subcellularLocation>
</comment>
<feature type="compositionally biased region" description="Basic residues" evidence="12">
    <location>
        <begin position="29"/>
        <end position="40"/>
    </location>
</feature>
<comment type="caution">
    <text evidence="13">The sequence shown here is derived from an EMBL/GenBank/DDBJ whole genome shotgun (WGS) entry which is preliminary data.</text>
</comment>
<keyword evidence="11" id="KW-0175">Coiled coil</keyword>
<comment type="subunit">
    <text evidence="9">Component of the translation initiation factor 2B (eIF2B) complex which is a heterodecamer of two sets of five different subunits: alpha, beta, gamma, delta and epsilon. Subunits alpha, beta and delta comprise a regulatory subcomplex and subunits epsilon and gamma comprise a catalytic subcomplex. Within the complex, the hexameric regulatory complex resides at the center, with the two heterodimeric catalytic subcomplexes bound on opposite sides.</text>
</comment>
<feature type="compositionally biased region" description="Low complexity" evidence="12">
    <location>
        <begin position="45"/>
        <end position="78"/>
    </location>
</feature>
<dbReference type="Gene3D" id="3.40.50.10470">
    <property type="entry name" value="Translation initiation factor eif-2b, domain 2"/>
    <property type="match status" value="1"/>
</dbReference>
<evidence type="ECO:0000256" key="3">
    <source>
        <dbReference type="ARBA" id="ARBA00022490"/>
    </source>
</evidence>
<reference evidence="13 14" key="1">
    <citation type="submission" date="2019-09" db="EMBL/GenBank/DDBJ databases">
        <title>Bird 10,000 Genomes (B10K) Project - Family phase.</title>
        <authorList>
            <person name="Zhang G."/>
        </authorList>
    </citation>
    <scope>NUCLEOTIDE SEQUENCE [LARGE SCALE GENOMIC DNA]</scope>
    <source>
        <strain evidence="13">B10K-DU-007-02</strain>
        <tissue evidence="13">Mixed tissue sample</tissue>
    </source>
</reference>
<keyword evidence="4" id="KW-0396">Initiation factor</keyword>
<keyword evidence="14" id="KW-1185">Reference proteome</keyword>
<proteinExistence type="inferred from homology"/>
<evidence type="ECO:0000256" key="8">
    <source>
        <dbReference type="ARBA" id="ARBA00044356"/>
    </source>
</evidence>
<feature type="compositionally biased region" description="Basic and acidic residues" evidence="12">
    <location>
        <begin position="85"/>
        <end position="110"/>
    </location>
</feature>
<dbReference type="PANTHER" id="PTHR10233:SF14">
    <property type="entry name" value="TRANSLATION INITIATION FACTOR EIF-2B SUBUNIT DELTA"/>
    <property type="match status" value="1"/>
</dbReference>
<feature type="non-terminal residue" evidence="13">
    <location>
        <position position="560"/>
    </location>
</feature>
<evidence type="ECO:0000256" key="5">
    <source>
        <dbReference type="ARBA" id="ARBA00022917"/>
    </source>
</evidence>
<dbReference type="InterPro" id="IPR000649">
    <property type="entry name" value="IF-2B-related"/>
</dbReference>
<keyword evidence="5" id="KW-0648">Protein biosynthesis</keyword>
<evidence type="ECO:0000256" key="11">
    <source>
        <dbReference type="SAM" id="Coils"/>
    </source>
</evidence>
<accession>A0A7L0JDG7</accession>
<evidence type="ECO:0000256" key="1">
    <source>
        <dbReference type="ARBA" id="ARBA00004514"/>
    </source>
</evidence>
<dbReference type="AlphaFoldDB" id="A0A7L0JDG7"/>
<feature type="non-terminal residue" evidence="13">
    <location>
        <position position="1"/>
    </location>
</feature>
<organism evidence="13 14">
    <name type="scientific">Piprites chloris</name>
    <name type="common">Wing-barred manakin</name>
    <dbReference type="NCBI Taxonomy" id="114369"/>
    <lineage>
        <taxon>Eukaryota</taxon>
        <taxon>Metazoa</taxon>
        <taxon>Chordata</taxon>
        <taxon>Craniata</taxon>
        <taxon>Vertebrata</taxon>
        <taxon>Euteleostomi</taxon>
        <taxon>Archelosauria</taxon>
        <taxon>Archosauria</taxon>
        <taxon>Dinosauria</taxon>
        <taxon>Saurischia</taxon>
        <taxon>Theropoda</taxon>
        <taxon>Coelurosauria</taxon>
        <taxon>Aves</taxon>
        <taxon>Neognathae</taxon>
        <taxon>Neoaves</taxon>
        <taxon>Telluraves</taxon>
        <taxon>Australaves</taxon>
        <taxon>Passeriformes</taxon>
        <taxon>Pipridae</taxon>
        <taxon>Piprites</taxon>
    </lineage>
</organism>
<keyword evidence="3" id="KW-0963">Cytoplasm</keyword>
<dbReference type="EMBL" id="VXAH01000595">
    <property type="protein sequence ID" value="NXK42596.1"/>
    <property type="molecule type" value="Genomic_DNA"/>
</dbReference>
<dbReference type="Proteomes" id="UP000520962">
    <property type="component" value="Unassembled WGS sequence"/>
</dbReference>
<evidence type="ECO:0000313" key="14">
    <source>
        <dbReference type="Proteomes" id="UP000520962"/>
    </source>
</evidence>
<name>A0A7L0JDG7_PIPCL</name>
<gene>
    <name evidence="13" type="primary">Eif2b4</name>
    <name evidence="13" type="ORF">PIPCHL_R11636</name>
</gene>
<evidence type="ECO:0000313" key="13">
    <source>
        <dbReference type="EMBL" id="NXK42596.1"/>
    </source>
</evidence>
<dbReference type="InterPro" id="IPR042529">
    <property type="entry name" value="IF_2B-like_C"/>
</dbReference>
<feature type="compositionally biased region" description="Basic and acidic residues" evidence="12">
    <location>
        <begin position="19"/>
        <end position="28"/>
    </location>
</feature>
<evidence type="ECO:0000256" key="10">
    <source>
        <dbReference type="RuleBase" id="RU003814"/>
    </source>
</evidence>